<evidence type="ECO:0000313" key="2">
    <source>
        <dbReference type="EMBL" id="ALK83966.1"/>
    </source>
</evidence>
<accession>A0A0P0L3E8</accession>
<sequence length="150" mass="17113">MATKRRTDYQVDEEALKRMMAGDVTALDKMASPAEAPETKSQPAPSQEKQEKNSAGSPKQQIRKSTDEASGPDEYRQRFLKERLSGSRRQTYIHDALYRTVAKLLPVIAPDMSVPMFLGSVLSDHLERYQDVINEIYNQEANQNPLEWKK</sequence>
<feature type="compositionally biased region" description="Basic and acidic residues" evidence="1">
    <location>
        <begin position="1"/>
        <end position="17"/>
    </location>
</feature>
<organism evidence="2 3">
    <name type="scientific">Phocaeicola vulgatus</name>
    <name type="common">Bacteroides vulgatus</name>
    <dbReference type="NCBI Taxonomy" id="821"/>
    <lineage>
        <taxon>Bacteria</taxon>
        <taxon>Pseudomonadati</taxon>
        <taxon>Bacteroidota</taxon>
        <taxon>Bacteroidia</taxon>
        <taxon>Bacteroidales</taxon>
        <taxon>Bacteroidaceae</taxon>
        <taxon>Phocaeicola</taxon>
    </lineage>
</organism>
<evidence type="ECO:0000313" key="3">
    <source>
        <dbReference type="Proteomes" id="UP000061587"/>
    </source>
</evidence>
<proteinExistence type="predicted"/>
<evidence type="ECO:0000256" key="1">
    <source>
        <dbReference type="SAM" id="MobiDB-lite"/>
    </source>
</evidence>
<dbReference type="Pfam" id="PF11888">
    <property type="entry name" value="DUF3408"/>
    <property type="match status" value="1"/>
</dbReference>
<dbReference type="EMBL" id="CP013020">
    <property type="protein sequence ID" value="ALK83966.1"/>
    <property type="molecule type" value="Genomic_DNA"/>
</dbReference>
<reference evidence="2 3" key="2">
    <citation type="journal article" date="2016" name="Genome Biol. Evol.">
        <title>Extensive mobilome-driven genome diversification in mouse gut-associated Bacteroides vulgatus mpk.</title>
        <authorList>
            <person name="Lange A."/>
            <person name="Beier S."/>
            <person name="Steimle A."/>
            <person name="Autenrieth I.B."/>
            <person name="Huson D.H."/>
            <person name="Frick J.S."/>
        </authorList>
    </citation>
    <scope>NUCLEOTIDE SEQUENCE [LARGE SCALE GENOMIC DNA]</scope>
    <source>
        <strain evidence="3">mpk</strain>
    </source>
</reference>
<gene>
    <name evidence="2" type="ORF">BvMPK_1359</name>
</gene>
<dbReference type="InterPro" id="IPR021823">
    <property type="entry name" value="DUF3408"/>
</dbReference>
<feature type="compositionally biased region" description="Basic and acidic residues" evidence="1">
    <location>
        <begin position="73"/>
        <end position="82"/>
    </location>
</feature>
<dbReference type="Proteomes" id="UP000061587">
    <property type="component" value="Chromosome"/>
</dbReference>
<reference evidence="3" key="1">
    <citation type="submission" date="2015-10" db="EMBL/GenBank/DDBJ databases">
        <title>Extensive mobilome-driven genome diversification in gut-associated Bacteroides vulgatus mpk.</title>
        <authorList>
            <person name="Beier S."/>
            <person name="Lange A."/>
            <person name="Huson D.H."/>
            <person name="Frick J.-S."/>
            <person name="Autenrieth I.B."/>
        </authorList>
    </citation>
    <scope>NUCLEOTIDE SEQUENCE [LARGE SCALE GENOMIC DNA]</scope>
    <source>
        <strain evidence="3">mpk</strain>
    </source>
</reference>
<protein>
    <submittedName>
        <fullName evidence="2">Conjugative transposon protein TraB</fullName>
    </submittedName>
</protein>
<feature type="compositionally biased region" description="Polar residues" evidence="1">
    <location>
        <begin position="39"/>
        <end position="60"/>
    </location>
</feature>
<dbReference type="AlphaFoldDB" id="A0A0P0L3E8"/>
<feature type="region of interest" description="Disordered" evidence="1">
    <location>
        <begin position="1"/>
        <end position="82"/>
    </location>
</feature>
<name>A0A0P0L3E8_PHOVU</name>
<dbReference type="PATRIC" id="fig|821.40.peg.1614"/>